<keyword evidence="2" id="KW-0731">Sigma factor</keyword>
<evidence type="ECO:0000256" key="2">
    <source>
        <dbReference type="ARBA" id="ARBA00023082"/>
    </source>
</evidence>
<dbReference type="SUPFAM" id="SSF88946">
    <property type="entry name" value="Sigma2 domain of RNA polymerase sigma factors"/>
    <property type="match status" value="1"/>
</dbReference>
<dbReference type="RefSeq" id="WP_295368529.1">
    <property type="nucleotide sequence ID" value="NZ_DYUC01000113.1"/>
</dbReference>
<dbReference type="Pfam" id="PF04542">
    <property type="entry name" value="Sigma70_r2"/>
    <property type="match status" value="1"/>
</dbReference>
<reference evidence="6" key="2">
    <citation type="submission" date="2021-09" db="EMBL/GenBank/DDBJ databases">
        <authorList>
            <person name="Gilroy R."/>
        </authorList>
    </citation>
    <scope>NUCLEOTIDE SEQUENCE</scope>
    <source>
        <strain evidence="6">CHK179-5677</strain>
    </source>
</reference>
<reference evidence="6" key="1">
    <citation type="journal article" date="2021" name="PeerJ">
        <title>Extensive microbial diversity within the chicken gut microbiome revealed by metagenomics and culture.</title>
        <authorList>
            <person name="Gilroy R."/>
            <person name="Ravi A."/>
            <person name="Getino M."/>
            <person name="Pursley I."/>
            <person name="Horton D.L."/>
            <person name="Alikhan N.F."/>
            <person name="Baker D."/>
            <person name="Gharbi K."/>
            <person name="Hall N."/>
            <person name="Watson M."/>
            <person name="Adriaenssens E.M."/>
            <person name="Foster-Nyarko E."/>
            <person name="Jarju S."/>
            <person name="Secka A."/>
            <person name="Antonio M."/>
            <person name="Oren A."/>
            <person name="Chaudhuri R.R."/>
            <person name="La Ragione R."/>
            <person name="Hildebrand F."/>
            <person name="Pallen M.J."/>
        </authorList>
    </citation>
    <scope>NUCLEOTIDE SEQUENCE</scope>
    <source>
        <strain evidence="6">CHK179-5677</strain>
    </source>
</reference>
<gene>
    <name evidence="6" type="ORF">K8V01_11520</name>
</gene>
<comment type="caution">
    <text evidence="6">The sequence shown here is derived from an EMBL/GenBank/DDBJ whole genome shotgun (WGS) entry which is preliminary data.</text>
</comment>
<evidence type="ECO:0000313" key="7">
    <source>
        <dbReference type="Proteomes" id="UP000760668"/>
    </source>
</evidence>
<organism evidence="6 7">
    <name type="scientific">Pseudoflavonifractor capillosus</name>
    <dbReference type="NCBI Taxonomy" id="106588"/>
    <lineage>
        <taxon>Bacteria</taxon>
        <taxon>Bacillati</taxon>
        <taxon>Bacillota</taxon>
        <taxon>Clostridia</taxon>
        <taxon>Eubacteriales</taxon>
        <taxon>Oscillospiraceae</taxon>
        <taxon>Pseudoflavonifractor</taxon>
    </lineage>
</organism>
<dbReference type="GO" id="GO:0016987">
    <property type="term" value="F:sigma factor activity"/>
    <property type="evidence" value="ECO:0007669"/>
    <property type="project" value="UniProtKB-KW"/>
</dbReference>
<evidence type="ECO:0000313" key="6">
    <source>
        <dbReference type="EMBL" id="HJG87626.1"/>
    </source>
</evidence>
<dbReference type="EMBL" id="DYUC01000113">
    <property type="protein sequence ID" value="HJG87626.1"/>
    <property type="molecule type" value="Genomic_DNA"/>
</dbReference>
<dbReference type="InterPro" id="IPR039425">
    <property type="entry name" value="RNA_pol_sigma-70-like"/>
</dbReference>
<dbReference type="GO" id="GO:0006352">
    <property type="term" value="P:DNA-templated transcription initiation"/>
    <property type="evidence" value="ECO:0007669"/>
    <property type="project" value="InterPro"/>
</dbReference>
<sequence>MLTLQGSPLSWEEVLDRYSPLVFRLAWQSLGNRQDAEDAAQEVFVALVRSSPAFRDETHLRAWLIRATSHRCKNLATSAWKRHTVPLDPGYTSAQTLEKIAWSAPVGMGMGGSDDTCGSFMVHDLEEMTGVNPTLDNTDRMKELPVYKNPIPSEEEQLRFAQNVAAALGTEITDYESSGPETGSPYRFFSADMADGGRMTMENLISCHVWLPERLSLPDWADTLEKAAPLLWEQLAPLAGFDSPALEVTTHYDIYGEQIQNFFWFRHDPEDSLTDQLLDYCFNRIGDRFWYESDGGMSAFHLPCWPTEEGVLYPIRTAEEAVADFRAGDYLGMDAPTDGENAQILHVELVYLNQSYQSYIQPAYRITYTQDYWDETKIMAKAPDPESFSSVSVAYVPAVADEYLEELDVQYMPNT</sequence>
<dbReference type="Proteomes" id="UP000760668">
    <property type="component" value="Unassembled WGS sequence"/>
</dbReference>
<name>A0A921MP89_9FIRM</name>
<dbReference type="InterPro" id="IPR013325">
    <property type="entry name" value="RNA_pol_sigma_r2"/>
</dbReference>
<protein>
    <submittedName>
        <fullName evidence="6">Sigma-70 family RNA polymerase sigma factor</fullName>
    </submittedName>
</protein>
<dbReference type="PANTHER" id="PTHR43133">
    <property type="entry name" value="RNA POLYMERASE ECF-TYPE SIGMA FACTO"/>
    <property type="match status" value="1"/>
</dbReference>
<dbReference type="GO" id="GO:0003677">
    <property type="term" value="F:DNA binding"/>
    <property type="evidence" value="ECO:0007669"/>
    <property type="project" value="UniProtKB-KW"/>
</dbReference>
<keyword evidence="4" id="KW-0804">Transcription</keyword>
<dbReference type="PANTHER" id="PTHR43133:SF8">
    <property type="entry name" value="RNA POLYMERASE SIGMA FACTOR HI_1459-RELATED"/>
    <property type="match status" value="1"/>
</dbReference>
<dbReference type="Gene3D" id="1.10.1740.10">
    <property type="match status" value="1"/>
</dbReference>
<evidence type="ECO:0000256" key="1">
    <source>
        <dbReference type="ARBA" id="ARBA00023015"/>
    </source>
</evidence>
<feature type="domain" description="RNA polymerase sigma-70 region 2" evidence="5">
    <location>
        <begin position="16"/>
        <end position="81"/>
    </location>
</feature>
<keyword evidence="1" id="KW-0805">Transcription regulation</keyword>
<evidence type="ECO:0000259" key="5">
    <source>
        <dbReference type="Pfam" id="PF04542"/>
    </source>
</evidence>
<evidence type="ECO:0000256" key="4">
    <source>
        <dbReference type="ARBA" id="ARBA00023163"/>
    </source>
</evidence>
<dbReference type="InterPro" id="IPR007627">
    <property type="entry name" value="RNA_pol_sigma70_r2"/>
</dbReference>
<keyword evidence="3" id="KW-0238">DNA-binding</keyword>
<proteinExistence type="predicted"/>
<evidence type="ECO:0000256" key="3">
    <source>
        <dbReference type="ARBA" id="ARBA00023125"/>
    </source>
</evidence>
<accession>A0A921MP89</accession>
<dbReference type="AlphaFoldDB" id="A0A921MP89"/>